<dbReference type="Pfam" id="PF20168">
    <property type="entry name" value="PDS5"/>
    <property type="match status" value="1"/>
</dbReference>
<evidence type="ECO:0000256" key="2">
    <source>
        <dbReference type="ARBA" id="ARBA00022540"/>
    </source>
</evidence>
<dbReference type="PANTHER" id="PTHR21681">
    <property type="entry name" value="EUKARYOTIC TRANSLATION INITIATION FACTOR 3 SUBUNIT J"/>
    <property type="match status" value="1"/>
</dbReference>
<evidence type="ECO:0000256" key="3">
    <source>
        <dbReference type="ARBA" id="ARBA00022917"/>
    </source>
</evidence>
<proteinExistence type="predicted"/>
<gene>
    <name evidence="5" type="ORF">CASFOL_031601</name>
</gene>
<dbReference type="InterPro" id="IPR013906">
    <property type="entry name" value="eIF3j"/>
</dbReference>
<dbReference type="Proteomes" id="UP001632038">
    <property type="component" value="Unassembled WGS sequence"/>
</dbReference>
<feature type="compositionally biased region" description="Acidic residues" evidence="4">
    <location>
        <begin position="158"/>
        <end position="167"/>
    </location>
</feature>
<feature type="compositionally biased region" description="Basic and acidic residues" evidence="4">
    <location>
        <begin position="418"/>
        <end position="428"/>
    </location>
</feature>
<comment type="caution">
    <text evidence="5">The sequence shown here is derived from an EMBL/GenBank/DDBJ whole genome shotgun (WGS) entry which is preliminary data.</text>
</comment>
<evidence type="ECO:0000256" key="4">
    <source>
        <dbReference type="SAM" id="MobiDB-lite"/>
    </source>
</evidence>
<organism evidence="5 6">
    <name type="scientific">Castilleja foliolosa</name>
    <dbReference type="NCBI Taxonomy" id="1961234"/>
    <lineage>
        <taxon>Eukaryota</taxon>
        <taxon>Viridiplantae</taxon>
        <taxon>Streptophyta</taxon>
        <taxon>Embryophyta</taxon>
        <taxon>Tracheophyta</taxon>
        <taxon>Spermatophyta</taxon>
        <taxon>Magnoliopsida</taxon>
        <taxon>eudicotyledons</taxon>
        <taxon>Gunneridae</taxon>
        <taxon>Pentapetalae</taxon>
        <taxon>asterids</taxon>
        <taxon>lamiids</taxon>
        <taxon>Lamiales</taxon>
        <taxon>Orobanchaceae</taxon>
        <taxon>Pedicularideae</taxon>
        <taxon>Castillejinae</taxon>
        <taxon>Castilleja</taxon>
    </lineage>
</organism>
<dbReference type="InterPro" id="IPR023194">
    <property type="entry name" value="eIF3-like_dom_sf"/>
</dbReference>
<keyword evidence="2" id="KW-0396">Initiation factor</keyword>
<protein>
    <recommendedName>
        <fullName evidence="7">Eukaryotic translation initiation factor 3 30 kDa subunit</fullName>
    </recommendedName>
</protein>
<name>A0ABD3C614_9LAMI</name>
<feature type="region of interest" description="Disordered" evidence="4">
    <location>
        <begin position="128"/>
        <end position="192"/>
    </location>
</feature>
<keyword evidence="6" id="KW-1185">Reference proteome</keyword>
<reference evidence="6" key="1">
    <citation type="journal article" date="2024" name="IScience">
        <title>Strigolactones Initiate the Formation of Haustorium-like Structures in Castilleja.</title>
        <authorList>
            <person name="Buerger M."/>
            <person name="Peterson D."/>
            <person name="Chory J."/>
        </authorList>
    </citation>
    <scope>NUCLEOTIDE SEQUENCE [LARGE SCALE GENOMIC DNA]</scope>
</reference>
<dbReference type="EMBL" id="JAVIJP010000053">
    <property type="protein sequence ID" value="KAL3624933.1"/>
    <property type="molecule type" value="Genomic_DNA"/>
</dbReference>
<feature type="compositionally biased region" description="Basic residues" evidence="4">
    <location>
        <begin position="182"/>
        <end position="192"/>
    </location>
</feature>
<feature type="compositionally biased region" description="Basic and acidic residues" evidence="4">
    <location>
        <begin position="134"/>
        <end position="144"/>
    </location>
</feature>
<evidence type="ECO:0000313" key="5">
    <source>
        <dbReference type="EMBL" id="KAL3624933.1"/>
    </source>
</evidence>
<dbReference type="AlphaFoldDB" id="A0ABD3C614"/>
<feature type="region of interest" description="Disordered" evidence="4">
    <location>
        <begin position="399"/>
        <end position="428"/>
    </location>
</feature>
<keyword evidence="1" id="KW-0963">Cytoplasm</keyword>
<dbReference type="GO" id="GO:0003743">
    <property type="term" value="F:translation initiation factor activity"/>
    <property type="evidence" value="ECO:0007669"/>
    <property type="project" value="UniProtKB-KW"/>
</dbReference>
<evidence type="ECO:0008006" key="7">
    <source>
        <dbReference type="Google" id="ProtNLM"/>
    </source>
</evidence>
<dbReference type="Pfam" id="PF08597">
    <property type="entry name" value="eIF3_subunit"/>
    <property type="match status" value="1"/>
</dbReference>
<evidence type="ECO:0000313" key="6">
    <source>
        <dbReference type="Proteomes" id="UP001632038"/>
    </source>
</evidence>
<feature type="region of interest" description="Disordered" evidence="4">
    <location>
        <begin position="334"/>
        <end position="370"/>
    </location>
</feature>
<feature type="compositionally biased region" description="Acidic residues" evidence="4">
    <location>
        <begin position="337"/>
        <end position="351"/>
    </location>
</feature>
<evidence type="ECO:0000256" key="1">
    <source>
        <dbReference type="ARBA" id="ARBA00022490"/>
    </source>
</evidence>
<sequence length="708" mass="80919">MTISPLPFHLANKPSFIRAEQPLAPDLSAERGGATSRRPDIVFVVNPRDFQLRMAASCCSTALFPLPRARTRYGVVSSGSVSQTQLSYRFGLSFRTRRPAEARKSDLINSPNFVSAYYNHHILSQEDEPVPGLLKKDNKRKSNWDDEDLDDNDMKDSSEEEEEDEPAPEPKTEPMPTEKAPKKTAAKTVEKKHKRFEALKEAPLDPVEEKLCQQRLVGEADYKYTAELFGKMGDEKTLDDFIPKSESDFTEYAELVVHKLRPYEKSYHYIELLKAVMRLVSLKDSDAKDVGLYITAILNETIKVEKEANAGKKKTEDEPVPSLLKKDYNLNSNWNVEDLDDNDDSWEEEDESAGKKREDEPVPSLLNKDYNLNSNWDVEELEDNDVKYSWEHKRNSNWDVGDLDDNDVKDSWEEEDASAGKKREDEPVPSLLKKDYKLKSNWDDEDLDDNDVKDSSEEVLKDRHSNLCHLSWGSGIVFQLRTADTNGVLFDDPRATYETELKDSVKKSFQQPEPSIVGSLKNIKIGDEVTKAARGMDDEYNWIVGKILRCFYDKDFRSDTMEPILSLSLFPTDFSIKDKSKKWVRIFSVFDKVVKALEKILEQKQRFVYTTCFKIRGQTCMHCVPFGVRIMKRLASNLDELQDSSAPVALPPVLYKPLEKKEENDSLVGEQKTWLADEDILAHIESLELEANGIDVVMKDSETEGQGS</sequence>
<dbReference type="Gene3D" id="1.10.246.60">
    <property type="entry name" value="Eukaryotic translation initiation factor 3 like domains"/>
    <property type="match status" value="1"/>
</dbReference>
<dbReference type="PANTHER" id="PTHR21681:SF0">
    <property type="entry name" value="EUKARYOTIC TRANSLATION INITIATION FACTOR 3 SUBUNIT J"/>
    <property type="match status" value="1"/>
</dbReference>
<keyword evidence="3" id="KW-0648">Protein biosynthesis</keyword>
<accession>A0ABD3C614</accession>